<dbReference type="CDD" id="cd06608">
    <property type="entry name" value="STKc_myosinIII_N_like"/>
    <property type="match status" value="1"/>
</dbReference>
<dbReference type="PANTHER" id="PTHR47096:SF1">
    <property type="entry name" value="MISSHAPEN LIKE KINASE 1"/>
    <property type="match status" value="1"/>
</dbReference>
<keyword evidence="3" id="KW-0723">Serine/threonine-protein kinase</keyword>
<keyword evidence="15" id="KW-1185">Reference proteome</keyword>
<dbReference type="PROSITE" id="PS00107">
    <property type="entry name" value="PROTEIN_KINASE_ATP"/>
    <property type="match status" value="1"/>
</dbReference>
<sequence>MAHNLAPSVNCSLDDIDLNALKEPAGIFELIEVVGNGTYGQVYKGRHTKTGQLAAIKVMDVTEDEEEEIKLEINVLKRYSNHRNIATYYGAFVKKSSPGKDDQLWLVMEYCGAGSVTDLVKSTKGQSLKEEWIAYISREILRGLSYLHSNKVIHRDIKGQNVLLTDNAEVKLVDFGVSAQLDRTIGRRNTFIGTPYWMAPEVIACDENPDATYDNRSDLWSLGITALEMAESQPPLCDLHPMRALFLIPRNPPPRLKSKKWAKKFHGFIETVLVKDYHQRPYTEQLLKHPFIRDQPTERQVRIQLKDHIDRCKKRKQEKERDDYRYSGSENEEDEPALAGEASSIVQAPGGDTLRRNFQQIQEGRTLTQEVNPQPSVAKEKPSNRAQRDIPEPGPPARPAIPHRLIVVPDPQPPSRPLPPTPRDDPRQPHKVSTPPSNHQPLIGGGGSGGSGGQAASQRNSHVFKPMLPPRKPEDLDMLAAQLNELGVSQGPEAPPRPNRQHKAASSTSNSGQPASSNDQNNKQMPQSSSILDQALSVESDSDDDLEDAGGNNARNDGTLLASDPPKPLPEFSPFRPSVDPSSTSSHNAQNSHLEGKPKGGAPNRPLPPTPDEEESGDRTLVMKRNRESGDRSRGGGSGSDFQRSDSSPGSRPSSVLPDLLTSSPGQRQDKTTSEEKQRSFLTFGFGAGPARRESHVNVNVTPTSHDLASDTPEIRKYKKRFNSEILCAALWGVNLLIGTENGLVLLDRSGQGKVYQLISRRRFQQMEVLEGQNILVTISGKKNRVRVYYLSWLKSKILRTDGHSDQVERRNGWINVGDLQGAVHFKIVKYERIKFLVIALKDSIEIYAWAPKPYHKFMAFKSFGELAHRPLLVDLTIEEGTRLKVIYGSADGFHAVDLDSATVYDIYLPKHTQGPICPHCIVALPNSNGMQLLLCYDNEGVYVNTYGRLSKTMVLQWGEMPTSVAYIGTGQIMGWGNKAIEIRSVESGHLDGVFMHKKAQRLKFLCERNDKVFFSSAKGGSACQIYFMTLNKPGMANW</sequence>
<keyword evidence="4" id="KW-0808">Transferase</keyword>
<dbReference type="Proteomes" id="UP001432146">
    <property type="component" value="Unassembled WGS sequence"/>
</dbReference>
<evidence type="ECO:0000259" key="12">
    <source>
        <dbReference type="PROSITE" id="PS50011"/>
    </source>
</evidence>
<evidence type="ECO:0000256" key="1">
    <source>
        <dbReference type="ARBA" id="ARBA00008874"/>
    </source>
</evidence>
<dbReference type="FunFam" id="3.30.200.20:FF:000006">
    <property type="entry name" value="TRAF2 and NCK-interacting protein kinase isoform 4"/>
    <property type="match status" value="1"/>
</dbReference>
<organism evidence="14 15">
    <name type="scientific">Tetragonisca angustula</name>
    <dbReference type="NCBI Taxonomy" id="166442"/>
    <lineage>
        <taxon>Eukaryota</taxon>
        <taxon>Metazoa</taxon>
        <taxon>Ecdysozoa</taxon>
        <taxon>Arthropoda</taxon>
        <taxon>Hexapoda</taxon>
        <taxon>Insecta</taxon>
        <taxon>Pterygota</taxon>
        <taxon>Neoptera</taxon>
        <taxon>Endopterygota</taxon>
        <taxon>Hymenoptera</taxon>
        <taxon>Apocrita</taxon>
        <taxon>Aculeata</taxon>
        <taxon>Apoidea</taxon>
        <taxon>Anthophila</taxon>
        <taxon>Apidae</taxon>
        <taxon>Tetragonisca</taxon>
    </lineage>
</organism>
<feature type="compositionally biased region" description="Basic and acidic residues" evidence="11">
    <location>
        <begin position="668"/>
        <end position="679"/>
    </location>
</feature>
<keyword evidence="5 10" id="KW-0547">Nucleotide-binding</keyword>
<keyword evidence="7 10" id="KW-0067">ATP-binding</keyword>
<dbReference type="FunFam" id="1.10.510.10:FF:000003">
    <property type="entry name" value="TRAF2 and NCK-interacting protein kinase isoform 4"/>
    <property type="match status" value="1"/>
</dbReference>
<feature type="compositionally biased region" description="Basic and acidic residues" evidence="11">
    <location>
        <begin position="625"/>
        <end position="634"/>
    </location>
</feature>
<keyword evidence="6" id="KW-0418">Kinase</keyword>
<feature type="binding site" evidence="10">
    <location>
        <position position="57"/>
    </location>
    <ligand>
        <name>ATP</name>
        <dbReference type="ChEBI" id="CHEBI:30616"/>
    </ligand>
</feature>
<feature type="compositionally biased region" description="Polar residues" evidence="11">
    <location>
        <begin position="580"/>
        <end position="593"/>
    </location>
</feature>
<dbReference type="InterPro" id="IPR008271">
    <property type="entry name" value="Ser/Thr_kinase_AS"/>
</dbReference>
<protein>
    <recommendedName>
        <fullName evidence="2">non-specific serine/threonine protein kinase</fullName>
        <ecNumber evidence="2">2.7.11.1</ecNumber>
    </recommendedName>
</protein>
<proteinExistence type="inferred from homology"/>
<gene>
    <name evidence="14" type="ORF">QLX08_000135</name>
</gene>
<dbReference type="AlphaFoldDB" id="A0AAW1ALB0"/>
<dbReference type="GO" id="GO:0005829">
    <property type="term" value="C:cytosol"/>
    <property type="evidence" value="ECO:0007669"/>
    <property type="project" value="TreeGrafter"/>
</dbReference>
<dbReference type="InterPro" id="IPR001180">
    <property type="entry name" value="CNH_dom"/>
</dbReference>
<dbReference type="PANTHER" id="PTHR47096">
    <property type="entry name" value="MISSHAPEN LIKE KINASE 1"/>
    <property type="match status" value="1"/>
</dbReference>
<evidence type="ECO:0000259" key="13">
    <source>
        <dbReference type="PROSITE" id="PS50219"/>
    </source>
</evidence>
<dbReference type="InterPro" id="IPR011009">
    <property type="entry name" value="Kinase-like_dom_sf"/>
</dbReference>
<accession>A0AAW1ALB0</accession>
<dbReference type="InterPro" id="IPR017441">
    <property type="entry name" value="Protein_kinase_ATP_BS"/>
</dbReference>
<evidence type="ECO:0000256" key="11">
    <source>
        <dbReference type="SAM" id="MobiDB-lite"/>
    </source>
</evidence>
<comment type="catalytic activity">
    <reaction evidence="8">
        <text>L-threonyl-[protein] + ATP = O-phospho-L-threonyl-[protein] + ADP + H(+)</text>
        <dbReference type="Rhea" id="RHEA:46608"/>
        <dbReference type="Rhea" id="RHEA-COMP:11060"/>
        <dbReference type="Rhea" id="RHEA-COMP:11605"/>
        <dbReference type="ChEBI" id="CHEBI:15378"/>
        <dbReference type="ChEBI" id="CHEBI:30013"/>
        <dbReference type="ChEBI" id="CHEBI:30616"/>
        <dbReference type="ChEBI" id="CHEBI:61977"/>
        <dbReference type="ChEBI" id="CHEBI:456216"/>
        <dbReference type="EC" id="2.7.11.1"/>
    </reaction>
</comment>
<dbReference type="Gene3D" id="1.10.510.10">
    <property type="entry name" value="Transferase(Phosphotransferase) domain 1"/>
    <property type="match status" value="1"/>
</dbReference>
<feature type="compositionally biased region" description="Basic and acidic residues" evidence="11">
    <location>
        <begin position="378"/>
        <end position="391"/>
    </location>
</feature>
<feature type="compositionally biased region" description="Pro residues" evidence="11">
    <location>
        <begin position="410"/>
        <end position="421"/>
    </location>
</feature>
<dbReference type="InterPro" id="IPR000719">
    <property type="entry name" value="Prot_kinase_dom"/>
</dbReference>
<feature type="compositionally biased region" description="Polar residues" evidence="11">
    <location>
        <begin position="504"/>
        <end position="532"/>
    </location>
</feature>
<dbReference type="GO" id="GO:0004674">
    <property type="term" value="F:protein serine/threonine kinase activity"/>
    <property type="evidence" value="ECO:0007669"/>
    <property type="project" value="UniProtKB-KW"/>
</dbReference>
<comment type="similarity">
    <text evidence="1">Belongs to the protein kinase superfamily. STE Ser/Thr protein kinase family. STE20 subfamily.</text>
</comment>
<evidence type="ECO:0000256" key="5">
    <source>
        <dbReference type="ARBA" id="ARBA00022741"/>
    </source>
</evidence>
<feature type="compositionally biased region" description="Gly residues" evidence="11">
    <location>
        <begin position="443"/>
        <end position="453"/>
    </location>
</feature>
<feature type="domain" description="Protein kinase" evidence="12">
    <location>
        <begin position="28"/>
        <end position="292"/>
    </location>
</feature>
<feature type="domain" description="CNH" evidence="13">
    <location>
        <begin position="723"/>
        <end position="1013"/>
    </location>
</feature>
<evidence type="ECO:0000256" key="10">
    <source>
        <dbReference type="PROSITE-ProRule" id="PRU10141"/>
    </source>
</evidence>
<feature type="compositionally biased region" description="Polar residues" evidence="11">
    <location>
        <begin position="364"/>
        <end position="375"/>
    </location>
</feature>
<evidence type="ECO:0000256" key="9">
    <source>
        <dbReference type="ARBA" id="ARBA00048679"/>
    </source>
</evidence>
<comment type="catalytic activity">
    <reaction evidence="9">
        <text>L-seryl-[protein] + ATP = O-phospho-L-seryl-[protein] + ADP + H(+)</text>
        <dbReference type="Rhea" id="RHEA:17989"/>
        <dbReference type="Rhea" id="RHEA-COMP:9863"/>
        <dbReference type="Rhea" id="RHEA-COMP:11604"/>
        <dbReference type="ChEBI" id="CHEBI:15378"/>
        <dbReference type="ChEBI" id="CHEBI:29999"/>
        <dbReference type="ChEBI" id="CHEBI:30616"/>
        <dbReference type="ChEBI" id="CHEBI:83421"/>
        <dbReference type="ChEBI" id="CHEBI:456216"/>
        <dbReference type="EC" id="2.7.11.1"/>
    </reaction>
</comment>
<dbReference type="PROSITE" id="PS50011">
    <property type="entry name" value="PROTEIN_KINASE_DOM"/>
    <property type="match status" value="1"/>
</dbReference>
<dbReference type="InterPro" id="IPR051700">
    <property type="entry name" value="STE20_Ser-Thr_kinase"/>
</dbReference>
<evidence type="ECO:0000256" key="6">
    <source>
        <dbReference type="ARBA" id="ARBA00022777"/>
    </source>
</evidence>
<dbReference type="PROSITE" id="PS50219">
    <property type="entry name" value="CNH"/>
    <property type="match status" value="1"/>
</dbReference>
<name>A0AAW1ALB0_9HYME</name>
<evidence type="ECO:0000256" key="4">
    <source>
        <dbReference type="ARBA" id="ARBA00022679"/>
    </source>
</evidence>
<dbReference type="SMART" id="SM00220">
    <property type="entry name" value="S_TKc"/>
    <property type="match status" value="1"/>
</dbReference>
<dbReference type="EC" id="2.7.11.1" evidence="2"/>
<evidence type="ECO:0000256" key="8">
    <source>
        <dbReference type="ARBA" id="ARBA00047899"/>
    </source>
</evidence>
<dbReference type="Gene3D" id="3.30.200.20">
    <property type="entry name" value="Phosphorylase Kinase, domain 1"/>
    <property type="match status" value="1"/>
</dbReference>
<feature type="region of interest" description="Disordered" evidence="11">
    <location>
        <begin position="311"/>
        <end position="340"/>
    </location>
</feature>
<evidence type="ECO:0000256" key="2">
    <source>
        <dbReference type="ARBA" id="ARBA00012513"/>
    </source>
</evidence>
<evidence type="ECO:0000256" key="3">
    <source>
        <dbReference type="ARBA" id="ARBA00022527"/>
    </source>
</evidence>
<evidence type="ECO:0000256" key="7">
    <source>
        <dbReference type="ARBA" id="ARBA00022840"/>
    </source>
</evidence>
<dbReference type="SUPFAM" id="SSF56112">
    <property type="entry name" value="Protein kinase-like (PK-like)"/>
    <property type="match status" value="1"/>
</dbReference>
<dbReference type="PROSITE" id="PS00108">
    <property type="entry name" value="PROTEIN_KINASE_ST"/>
    <property type="match status" value="1"/>
</dbReference>
<evidence type="ECO:0000313" key="14">
    <source>
        <dbReference type="EMBL" id="KAK9310576.1"/>
    </source>
</evidence>
<feature type="compositionally biased region" description="Low complexity" evidence="11">
    <location>
        <begin position="640"/>
        <end position="655"/>
    </location>
</feature>
<dbReference type="GO" id="GO:0005524">
    <property type="term" value="F:ATP binding"/>
    <property type="evidence" value="ECO:0007669"/>
    <property type="project" value="UniProtKB-UniRule"/>
</dbReference>
<dbReference type="Pfam" id="PF00069">
    <property type="entry name" value="Pkinase"/>
    <property type="match status" value="1"/>
</dbReference>
<evidence type="ECO:0000313" key="15">
    <source>
        <dbReference type="Proteomes" id="UP001432146"/>
    </source>
</evidence>
<dbReference type="EMBL" id="JAWNGG020000002">
    <property type="protein sequence ID" value="KAK9310576.1"/>
    <property type="molecule type" value="Genomic_DNA"/>
</dbReference>
<reference evidence="14 15" key="1">
    <citation type="submission" date="2024-05" db="EMBL/GenBank/DDBJ databases">
        <title>The nuclear and mitochondrial genome assemblies of Tetragonisca angustula (Apidae: Meliponini), a tiny yet remarkable pollinator in the Neotropics.</title>
        <authorList>
            <person name="Ferrari R."/>
            <person name="Ricardo P.C."/>
            <person name="Dias F.C."/>
            <person name="Araujo N.S."/>
            <person name="Soares D.O."/>
            <person name="Zhou Q.-S."/>
            <person name="Zhu C.-D."/>
            <person name="Coutinho L."/>
            <person name="Airas M.C."/>
            <person name="Batista T.M."/>
        </authorList>
    </citation>
    <scope>NUCLEOTIDE SEQUENCE [LARGE SCALE GENOMIC DNA]</scope>
    <source>
        <strain evidence="14">ASF017062</strain>
        <tissue evidence="14">Abdomen</tissue>
    </source>
</reference>
<comment type="caution">
    <text evidence="14">The sequence shown here is derived from an EMBL/GenBank/DDBJ whole genome shotgun (WGS) entry which is preliminary data.</text>
</comment>
<dbReference type="Pfam" id="PF00780">
    <property type="entry name" value="CNH"/>
    <property type="match status" value="1"/>
</dbReference>
<dbReference type="SMART" id="SM00036">
    <property type="entry name" value="CNH"/>
    <property type="match status" value="1"/>
</dbReference>
<feature type="region of interest" description="Disordered" evidence="11">
    <location>
        <begin position="364"/>
        <end position="679"/>
    </location>
</feature>